<dbReference type="InterPro" id="IPR003439">
    <property type="entry name" value="ABC_transporter-like_ATP-bd"/>
</dbReference>
<evidence type="ECO:0000256" key="9">
    <source>
        <dbReference type="ARBA" id="ARBA00023136"/>
    </source>
</evidence>
<keyword evidence="3" id="KW-0813">Transport</keyword>
<keyword evidence="16" id="KW-1185">Reference proteome</keyword>
<dbReference type="Pfam" id="PF00664">
    <property type="entry name" value="ABC_membrane"/>
    <property type="match status" value="1"/>
</dbReference>
<dbReference type="Gene3D" id="1.20.1560.10">
    <property type="entry name" value="ABC transporter type 1, transmembrane domain"/>
    <property type="match status" value="2"/>
</dbReference>
<dbReference type="OrthoDB" id="6500128at2759"/>
<evidence type="ECO:0000256" key="5">
    <source>
        <dbReference type="ARBA" id="ARBA00022692"/>
    </source>
</evidence>
<feature type="domain" description="ABC transmembrane type-1" evidence="14">
    <location>
        <begin position="912"/>
        <end position="1192"/>
    </location>
</feature>
<accession>A0A6A6GVM5</accession>
<feature type="transmembrane region" description="Helical" evidence="12">
    <location>
        <begin position="125"/>
        <end position="145"/>
    </location>
</feature>
<feature type="domain" description="ABC transmembrane type-1" evidence="14">
    <location>
        <begin position="271"/>
        <end position="549"/>
    </location>
</feature>
<dbReference type="PROSITE" id="PS00211">
    <property type="entry name" value="ABC_TRANSPORTER_1"/>
    <property type="match status" value="2"/>
</dbReference>
<feature type="compositionally biased region" description="Low complexity" evidence="11">
    <location>
        <begin position="847"/>
        <end position="856"/>
    </location>
</feature>
<dbReference type="InterPro" id="IPR003593">
    <property type="entry name" value="AAA+_ATPase"/>
</dbReference>
<comment type="subcellular location">
    <subcellularLocation>
        <location evidence="1">Cell membrane</location>
        <topology evidence="1">Multi-pass membrane protein</topology>
    </subcellularLocation>
</comment>
<keyword evidence="8 12" id="KW-1133">Transmembrane helix</keyword>
<dbReference type="InterPro" id="IPR027417">
    <property type="entry name" value="P-loop_NTPase"/>
</dbReference>
<evidence type="ECO:0000256" key="1">
    <source>
        <dbReference type="ARBA" id="ARBA00004651"/>
    </source>
</evidence>
<keyword evidence="4" id="KW-1003">Cell membrane</keyword>
<dbReference type="Gene3D" id="3.40.50.300">
    <property type="entry name" value="P-loop containing nucleotide triphosphate hydrolases"/>
    <property type="match status" value="2"/>
</dbReference>
<feature type="transmembrane region" description="Helical" evidence="12">
    <location>
        <begin position="899"/>
        <end position="927"/>
    </location>
</feature>
<reference evidence="15" key="1">
    <citation type="journal article" date="2020" name="Stud. Mycol.">
        <title>101 Dothideomycetes genomes: a test case for predicting lifestyles and emergence of pathogens.</title>
        <authorList>
            <person name="Haridas S."/>
            <person name="Albert R."/>
            <person name="Binder M."/>
            <person name="Bloem J."/>
            <person name="Labutti K."/>
            <person name="Salamov A."/>
            <person name="Andreopoulos B."/>
            <person name="Baker S."/>
            <person name="Barry K."/>
            <person name="Bills G."/>
            <person name="Bluhm B."/>
            <person name="Cannon C."/>
            <person name="Castanera R."/>
            <person name="Culley D."/>
            <person name="Daum C."/>
            <person name="Ezra D."/>
            <person name="Gonzalez J."/>
            <person name="Henrissat B."/>
            <person name="Kuo A."/>
            <person name="Liang C."/>
            <person name="Lipzen A."/>
            <person name="Lutzoni F."/>
            <person name="Magnuson J."/>
            <person name="Mondo S."/>
            <person name="Nolan M."/>
            <person name="Ohm R."/>
            <person name="Pangilinan J."/>
            <person name="Park H.-J."/>
            <person name="Ramirez L."/>
            <person name="Alfaro M."/>
            <person name="Sun H."/>
            <person name="Tritt A."/>
            <person name="Yoshinaga Y."/>
            <person name="Zwiers L.-H."/>
            <person name="Turgeon B."/>
            <person name="Goodwin S."/>
            <person name="Spatafora J."/>
            <person name="Crous P."/>
            <person name="Grigoriev I."/>
        </authorList>
    </citation>
    <scope>NUCLEOTIDE SEQUENCE</scope>
    <source>
        <strain evidence="15">Tuck. ex Michener</strain>
    </source>
</reference>
<dbReference type="GO" id="GO:0016887">
    <property type="term" value="F:ATP hydrolysis activity"/>
    <property type="evidence" value="ECO:0007669"/>
    <property type="project" value="InterPro"/>
</dbReference>
<dbReference type="InterPro" id="IPR044726">
    <property type="entry name" value="ABCC_6TM_D2"/>
</dbReference>
<comment type="similarity">
    <text evidence="2">Belongs to the ABC transporter superfamily. ABCC family. Conjugate transporter (TC 3.A.1.208) subfamily.</text>
</comment>
<evidence type="ECO:0000256" key="10">
    <source>
        <dbReference type="ARBA" id="ARBA00023180"/>
    </source>
</evidence>
<dbReference type="CDD" id="cd18579">
    <property type="entry name" value="ABC_6TM_ABCC_D1"/>
    <property type="match status" value="1"/>
</dbReference>
<protein>
    <submittedName>
        <fullName evidence="15">ABC multidrug transporter</fullName>
    </submittedName>
</protein>
<dbReference type="PANTHER" id="PTHR24223:SF269">
    <property type="entry name" value="ABC MULTIDRUG TRANSPORTER (EUROFUNG)-RELATED"/>
    <property type="match status" value="1"/>
</dbReference>
<feature type="transmembrane region" description="Helical" evidence="12">
    <location>
        <begin position="1126"/>
        <end position="1154"/>
    </location>
</feature>
<dbReference type="FunFam" id="3.40.50.300:FF:001854">
    <property type="entry name" value="ABC multidrug transporter (Eurofung)"/>
    <property type="match status" value="1"/>
</dbReference>
<feature type="transmembrane region" description="Helical" evidence="12">
    <location>
        <begin position="28"/>
        <end position="49"/>
    </location>
</feature>
<feature type="transmembrane region" description="Helical" evidence="12">
    <location>
        <begin position="1161"/>
        <end position="1180"/>
    </location>
</feature>
<evidence type="ECO:0000256" key="8">
    <source>
        <dbReference type="ARBA" id="ARBA00022989"/>
    </source>
</evidence>
<feature type="compositionally biased region" description="Basic and acidic residues" evidence="11">
    <location>
        <begin position="857"/>
        <end position="866"/>
    </location>
</feature>
<evidence type="ECO:0000256" key="4">
    <source>
        <dbReference type="ARBA" id="ARBA00022475"/>
    </source>
</evidence>
<evidence type="ECO:0000256" key="3">
    <source>
        <dbReference type="ARBA" id="ARBA00022448"/>
    </source>
</evidence>
<feature type="region of interest" description="Disordered" evidence="11">
    <location>
        <begin position="847"/>
        <end position="870"/>
    </location>
</feature>
<dbReference type="PROSITE" id="PS50929">
    <property type="entry name" value="ABC_TM1F"/>
    <property type="match status" value="2"/>
</dbReference>
<dbReference type="InterPro" id="IPR017871">
    <property type="entry name" value="ABC_transporter-like_CS"/>
</dbReference>
<evidence type="ECO:0000256" key="2">
    <source>
        <dbReference type="ARBA" id="ARBA00009726"/>
    </source>
</evidence>
<feature type="transmembrane region" description="Helical" evidence="12">
    <location>
        <begin position="303"/>
        <end position="320"/>
    </location>
</feature>
<dbReference type="InterPro" id="IPR050173">
    <property type="entry name" value="ABC_transporter_C-like"/>
</dbReference>
<feature type="domain" description="ABC transporter" evidence="13">
    <location>
        <begin position="1229"/>
        <end position="1459"/>
    </location>
</feature>
<feature type="transmembrane region" description="Helical" evidence="12">
    <location>
        <begin position="399"/>
        <end position="424"/>
    </location>
</feature>
<dbReference type="CDD" id="cd18580">
    <property type="entry name" value="ABC_6TM_ABCC_D2"/>
    <property type="match status" value="1"/>
</dbReference>
<keyword evidence="10" id="KW-0325">Glycoprotein</keyword>
<dbReference type="PROSITE" id="PS50893">
    <property type="entry name" value="ABC_TRANSPORTER_2"/>
    <property type="match status" value="2"/>
</dbReference>
<keyword evidence="7" id="KW-0067">ATP-binding</keyword>
<evidence type="ECO:0000256" key="6">
    <source>
        <dbReference type="ARBA" id="ARBA00022741"/>
    </source>
</evidence>
<gene>
    <name evidence="15" type="ORF">EV356DRAFT_455615</name>
</gene>
<dbReference type="Proteomes" id="UP000800092">
    <property type="component" value="Unassembled WGS sequence"/>
</dbReference>
<feature type="transmembrane region" description="Helical" evidence="12">
    <location>
        <begin position="529"/>
        <end position="554"/>
    </location>
</feature>
<sequence length="1463" mass="161951">MRNDNTFGPVVGDCRGGFDFTLLFEETILFILPLGLLLLIAPFRLAYLAKKQVKVLPGPLLYLKLVSFAIFAGLQLALLVLVTKTPIVRTNASTAAAVVGFIGALVQWSLSYVEHTRSIRPSLILDAYLFLSLLFDIARVRTSWLSHDDRAIAAVLTTSTCVKCVLLILEAIEKRSTLKAPYKSYPSEATSSIFSKLFFSWQWPLFRKGFSITLGIDDLFHLDKHLSSDYLHYLLQSAWEKALGDKASQSLLSVTFKSIKWTLLSAVLPRLCLTGFMYCQPFLIDTAVNLSVAPVDAQSTNNGYGLIGAFILVYVGIAVSTGQYQHMTYRAITMARGGLISMIYSKMTHLSMTAADPAASLTLMSADIERITTGWQTMHEIWANIIEVALAIYLLERQLGVACVIPLAVAIASLVGSLVATSLVMSRQAMWLEAIERRINATTAMLGSMKSVKMCGLTETLSTELHNLRLEEIRISKRFRKLLIWNLGFAYFGPVVAPVLTFAVFSVMARNKDGNTTLDTARVFTSLSLFALLTDPLSTLIMSLSTFAGSVGCFERIQKFLQADVREDKREKPSELHFDNDYQSSDLGATSGESDTTSEKVKPKAVSLHKEYNPLPNDTAIAIREGNFGWDKEKDPQLTSINITVPKEKLTVLVGPVGCGKSTLLKAILGEVPSVQGVVQISSLSVAFCDQTAWHTSTTIRQTITAFSDFDEEWYTTVIRACAFEDDLRQLPRGDQTIVGSKGIALSGGQSQRLALARAVYSRKEIIILDDILSGLDAGTEKRVFQNLLDQYGLLRRLHATIVMVSSSTRRLPNADHIIVLNSDGKIAEQGSFDELQANGGYASASSFSSADSNASPKHEESEVQEKSTTSASALLELKVESPELEADNTRRTGDSAVYLYYVQAIGWIPTIIFLVCISCYVFGISFPNIWVKWWAEANLLAPNQRLGYWLGIYGFLGAIALICLVLSCWQLIITMVPRSAENFHWMLLKTTLSAPMSFFATTDTGVTINRFSQDLQLIDMDLPLSALNCAATFIICFAQMILIAVASVYAAISFPVCIFVIYFVQKVYLRTSRQMRFLDLEAKSPLYSQFVECLSGLATVRAFGWQNMLEKQSRDLLDRSQRPFYLLYAIQRCLTLVLDLIVAGIAVMLIVLVVELRGKLNAGFVGVALVNVILFSQYLKLLLTFWTTLETHIGALARIKAFTRDTEPEHLPSEKEDPPPTWPSRGALELQGVSAAYRPSELVLKDVSLSIEAGQKIGICGRTGSGKSSLVACIFRMIELSSGTITIDGLDISTIPRQEIRSRLIGVPQDTYLMNGTVRFNADSKNLASNKDIIEALKSVQLWDLVLEKGGLDTPIDELFLSHGQRQLFCLARALLRPSTILALDEATSSVDAQTDALMQRVIRQKFARHTIIAVAHRLDTIMDFDRVAVLDKGRLVEYDRPHVLLERDSHFKKLYGNSGRD</sequence>
<name>A0A6A6GVM5_VIRVR</name>
<keyword evidence="6" id="KW-0547">Nucleotide-binding</keyword>
<feature type="transmembrane region" description="Helical" evidence="12">
    <location>
        <begin position="1049"/>
        <end position="1066"/>
    </location>
</feature>
<keyword evidence="9 12" id="KW-0472">Membrane</keyword>
<dbReference type="SMART" id="SM00382">
    <property type="entry name" value="AAA"/>
    <property type="match status" value="2"/>
</dbReference>
<dbReference type="Pfam" id="PF00005">
    <property type="entry name" value="ABC_tran"/>
    <property type="match status" value="2"/>
</dbReference>
<dbReference type="SUPFAM" id="SSF90123">
    <property type="entry name" value="ABC transporter transmembrane region"/>
    <property type="match status" value="2"/>
</dbReference>
<dbReference type="FunFam" id="1.20.1560.10:FF:000055">
    <property type="entry name" value="ABC multidrug transporter (Eurofung)"/>
    <property type="match status" value="1"/>
</dbReference>
<dbReference type="EMBL" id="ML991860">
    <property type="protein sequence ID" value="KAF2229560.1"/>
    <property type="molecule type" value="Genomic_DNA"/>
</dbReference>
<dbReference type="InterPro" id="IPR036640">
    <property type="entry name" value="ABC1_TM_sf"/>
</dbReference>
<dbReference type="InterPro" id="IPR044746">
    <property type="entry name" value="ABCC_6TM_D1"/>
</dbReference>
<feature type="compositionally biased region" description="Basic and acidic residues" evidence="11">
    <location>
        <begin position="571"/>
        <end position="580"/>
    </location>
</feature>
<organism evidence="15 16">
    <name type="scientific">Viridothelium virens</name>
    <name type="common">Speckled blister lichen</name>
    <name type="synonym">Trypethelium virens</name>
    <dbReference type="NCBI Taxonomy" id="1048519"/>
    <lineage>
        <taxon>Eukaryota</taxon>
        <taxon>Fungi</taxon>
        <taxon>Dikarya</taxon>
        <taxon>Ascomycota</taxon>
        <taxon>Pezizomycotina</taxon>
        <taxon>Dothideomycetes</taxon>
        <taxon>Dothideomycetes incertae sedis</taxon>
        <taxon>Trypetheliales</taxon>
        <taxon>Trypetheliaceae</taxon>
        <taxon>Viridothelium</taxon>
    </lineage>
</organism>
<dbReference type="CDD" id="cd03244">
    <property type="entry name" value="ABCC_MRP_domain2"/>
    <property type="match status" value="1"/>
</dbReference>
<dbReference type="GO" id="GO:0140359">
    <property type="term" value="F:ABC-type transporter activity"/>
    <property type="evidence" value="ECO:0007669"/>
    <property type="project" value="InterPro"/>
</dbReference>
<dbReference type="InterPro" id="IPR056227">
    <property type="entry name" value="TMD0_ABC"/>
</dbReference>
<feature type="transmembrane region" description="Helical" evidence="12">
    <location>
        <begin position="151"/>
        <end position="169"/>
    </location>
</feature>
<dbReference type="FunFam" id="1.20.1560.10:FF:000066">
    <property type="entry name" value="ABC multidrug transporter (Eurofung)"/>
    <property type="match status" value="1"/>
</dbReference>
<evidence type="ECO:0000259" key="14">
    <source>
        <dbReference type="PROSITE" id="PS50929"/>
    </source>
</evidence>
<proteinExistence type="inferred from homology"/>
<feature type="transmembrane region" description="Helical" evidence="12">
    <location>
        <begin position="483"/>
        <end position="509"/>
    </location>
</feature>
<evidence type="ECO:0000256" key="7">
    <source>
        <dbReference type="ARBA" id="ARBA00022840"/>
    </source>
</evidence>
<dbReference type="GO" id="GO:0005886">
    <property type="term" value="C:plasma membrane"/>
    <property type="evidence" value="ECO:0007669"/>
    <property type="project" value="UniProtKB-SubCell"/>
</dbReference>
<feature type="compositionally biased region" description="Polar residues" evidence="11">
    <location>
        <begin position="581"/>
        <end position="595"/>
    </location>
</feature>
<feature type="region of interest" description="Disordered" evidence="11">
    <location>
        <begin position="571"/>
        <end position="602"/>
    </location>
</feature>
<feature type="transmembrane region" description="Helical" evidence="12">
    <location>
        <begin position="947"/>
        <end position="970"/>
    </location>
</feature>
<dbReference type="SUPFAM" id="SSF52540">
    <property type="entry name" value="P-loop containing nucleoside triphosphate hydrolases"/>
    <property type="match status" value="2"/>
</dbReference>
<feature type="transmembrane region" description="Helical" evidence="12">
    <location>
        <begin position="61"/>
        <end position="82"/>
    </location>
</feature>
<dbReference type="PANTHER" id="PTHR24223">
    <property type="entry name" value="ATP-BINDING CASSETTE SUB-FAMILY C"/>
    <property type="match status" value="1"/>
</dbReference>
<feature type="transmembrane region" description="Helical" evidence="12">
    <location>
        <begin position="94"/>
        <end position="113"/>
    </location>
</feature>
<evidence type="ECO:0000313" key="15">
    <source>
        <dbReference type="EMBL" id="KAF2229560.1"/>
    </source>
</evidence>
<evidence type="ECO:0000256" key="12">
    <source>
        <dbReference type="SAM" id="Phobius"/>
    </source>
</evidence>
<dbReference type="InterPro" id="IPR011527">
    <property type="entry name" value="ABC1_TM_dom"/>
</dbReference>
<evidence type="ECO:0000259" key="13">
    <source>
        <dbReference type="PROSITE" id="PS50893"/>
    </source>
</evidence>
<feature type="domain" description="ABC transporter" evidence="13">
    <location>
        <begin position="623"/>
        <end position="849"/>
    </location>
</feature>
<dbReference type="CDD" id="cd03250">
    <property type="entry name" value="ABCC_MRP_domain1"/>
    <property type="match status" value="1"/>
</dbReference>
<evidence type="ECO:0000256" key="11">
    <source>
        <dbReference type="SAM" id="MobiDB-lite"/>
    </source>
</evidence>
<dbReference type="Pfam" id="PF24357">
    <property type="entry name" value="TMD0_ABC"/>
    <property type="match status" value="1"/>
</dbReference>
<dbReference type="GO" id="GO:0005524">
    <property type="term" value="F:ATP binding"/>
    <property type="evidence" value="ECO:0007669"/>
    <property type="project" value="UniProtKB-KW"/>
</dbReference>
<keyword evidence="5 12" id="KW-0812">Transmembrane</keyword>
<evidence type="ECO:0000313" key="16">
    <source>
        <dbReference type="Proteomes" id="UP000800092"/>
    </source>
</evidence>
<dbReference type="FunFam" id="3.40.50.300:FF:000838">
    <property type="entry name" value="ABC multidrug transporter (Eurofung)"/>
    <property type="match status" value="1"/>
</dbReference>